<organism evidence="10">
    <name type="scientific">Dehalogenimonas sp. 4OHTPN</name>
    <dbReference type="NCBI Taxonomy" id="3166643"/>
    <lineage>
        <taxon>Bacteria</taxon>
        <taxon>Bacillati</taxon>
        <taxon>Chloroflexota</taxon>
        <taxon>Dehalococcoidia</taxon>
        <taxon>Dehalococcoidales</taxon>
        <taxon>Dehalococcoidaceae</taxon>
        <taxon>Dehalogenimonas</taxon>
    </lineage>
</organism>
<evidence type="ECO:0000256" key="6">
    <source>
        <dbReference type="ARBA" id="ARBA00025295"/>
    </source>
</evidence>
<dbReference type="InterPro" id="IPR036928">
    <property type="entry name" value="AS_sf"/>
</dbReference>
<dbReference type="GO" id="GO:0006412">
    <property type="term" value="P:translation"/>
    <property type="evidence" value="ECO:0007669"/>
    <property type="project" value="UniProtKB-UniRule"/>
</dbReference>
<evidence type="ECO:0000256" key="7">
    <source>
        <dbReference type="ARBA" id="ARBA00047407"/>
    </source>
</evidence>
<protein>
    <recommendedName>
        <fullName evidence="8">Glutamyl-tRNA(Gln) amidotransferase subunit A</fullName>
        <shortName evidence="8">Glu-ADT subunit A</shortName>
        <ecNumber evidence="8">6.3.5.7</ecNumber>
    </recommendedName>
</protein>
<keyword evidence="5 8" id="KW-0648">Protein biosynthesis</keyword>
<evidence type="ECO:0000256" key="4">
    <source>
        <dbReference type="ARBA" id="ARBA00022840"/>
    </source>
</evidence>
<dbReference type="RefSeq" id="WP_353714873.1">
    <property type="nucleotide sequence ID" value="NZ_CP159307.1"/>
</dbReference>
<feature type="active site" description="Acyl-ester intermediate" evidence="8">
    <location>
        <position position="179"/>
    </location>
</feature>
<reference evidence="10" key="1">
    <citation type="submission" date="2024-06" db="EMBL/GenBank/DDBJ databases">
        <title>A Novel Isolate, Dehalogenimonas sp. Strain 4OHTPN, Dechlorinates Aromatic 4 Hydroxy chlorothalonil by a Novel Reductive Dehalogenase.</title>
        <authorList>
            <person name="Liu G."/>
        </authorList>
    </citation>
    <scope>NUCLEOTIDE SEQUENCE</scope>
    <source>
        <strain evidence="10">4OHTPN</strain>
    </source>
</reference>
<comment type="subunit">
    <text evidence="8">Heterotrimer of A, B and C subunits.</text>
</comment>
<dbReference type="SUPFAM" id="SSF75304">
    <property type="entry name" value="Amidase signature (AS) enzymes"/>
    <property type="match status" value="1"/>
</dbReference>
<keyword evidence="2 8" id="KW-0436">Ligase</keyword>
<evidence type="ECO:0000256" key="3">
    <source>
        <dbReference type="ARBA" id="ARBA00022741"/>
    </source>
</evidence>
<dbReference type="GO" id="GO:0050567">
    <property type="term" value="F:glutaminyl-tRNA synthase (glutamine-hydrolyzing) activity"/>
    <property type="evidence" value="ECO:0007669"/>
    <property type="project" value="UniProtKB-UniRule"/>
</dbReference>
<name>A0AAU8GA52_9CHLR</name>
<dbReference type="Gene3D" id="3.90.1300.10">
    <property type="entry name" value="Amidase signature (AS) domain"/>
    <property type="match status" value="1"/>
</dbReference>
<dbReference type="InterPro" id="IPR020556">
    <property type="entry name" value="Amidase_CS"/>
</dbReference>
<feature type="active site" description="Charge relay system" evidence="8">
    <location>
        <position position="80"/>
    </location>
</feature>
<evidence type="ECO:0000256" key="5">
    <source>
        <dbReference type="ARBA" id="ARBA00022917"/>
    </source>
</evidence>
<dbReference type="PANTHER" id="PTHR11895:SF151">
    <property type="entry name" value="GLUTAMYL-TRNA(GLN) AMIDOTRANSFERASE SUBUNIT A"/>
    <property type="match status" value="1"/>
</dbReference>
<dbReference type="AlphaFoldDB" id="A0AAU8GA52"/>
<keyword evidence="3 8" id="KW-0547">Nucleotide-binding</keyword>
<evidence type="ECO:0000259" key="9">
    <source>
        <dbReference type="Pfam" id="PF01425"/>
    </source>
</evidence>
<evidence type="ECO:0000256" key="2">
    <source>
        <dbReference type="ARBA" id="ARBA00022598"/>
    </source>
</evidence>
<comment type="similarity">
    <text evidence="1 8">Belongs to the amidase family. GatA subfamily.</text>
</comment>
<dbReference type="EC" id="6.3.5.7" evidence="8"/>
<feature type="active site" description="Charge relay system" evidence="8">
    <location>
        <position position="155"/>
    </location>
</feature>
<comment type="function">
    <text evidence="6 8">Allows the formation of correctly charged Gln-tRNA(Gln) through the transamidation of misacylated Glu-tRNA(Gln) in organisms which lack glutaminyl-tRNA synthetase. The reaction takes place in the presence of glutamine and ATP through an activated gamma-phospho-Glu-tRNA(Gln).</text>
</comment>
<accession>A0AAU8GA52</accession>
<dbReference type="NCBIfam" id="TIGR00132">
    <property type="entry name" value="gatA"/>
    <property type="match status" value="1"/>
</dbReference>
<dbReference type="EMBL" id="CP159307">
    <property type="protein sequence ID" value="XCH33650.1"/>
    <property type="molecule type" value="Genomic_DNA"/>
</dbReference>
<dbReference type="InterPro" id="IPR023631">
    <property type="entry name" value="Amidase_dom"/>
</dbReference>
<dbReference type="HAMAP" id="MF_00120">
    <property type="entry name" value="GatA"/>
    <property type="match status" value="1"/>
</dbReference>
<proteinExistence type="inferred from homology"/>
<dbReference type="InterPro" id="IPR000120">
    <property type="entry name" value="Amidase"/>
</dbReference>
<evidence type="ECO:0000313" key="10">
    <source>
        <dbReference type="EMBL" id="XCH33650.1"/>
    </source>
</evidence>
<dbReference type="GO" id="GO:0005524">
    <property type="term" value="F:ATP binding"/>
    <property type="evidence" value="ECO:0007669"/>
    <property type="project" value="UniProtKB-KW"/>
</dbReference>
<dbReference type="InterPro" id="IPR004412">
    <property type="entry name" value="GatA"/>
</dbReference>
<keyword evidence="4 8" id="KW-0067">ATP-binding</keyword>
<gene>
    <name evidence="8 10" type="primary">gatA</name>
    <name evidence="10" type="ORF">ABV300_01905</name>
</gene>
<dbReference type="PANTHER" id="PTHR11895">
    <property type="entry name" value="TRANSAMIDASE"/>
    <property type="match status" value="1"/>
</dbReference>
<feature type="domain" description="Amidase" evidence="9">
    <location>
        <begin position="26"/>
        <end position="467"/>
    </location>
</feature>
<dbReference type="PROSITE" id="PS00571">
    <property type="entry name" value="AMIDASES"/>
    <property type="match status" value="1"/>
</dbReference>
<comment type="catalytic activity">
    <reaction evidence="7 8">
        <text>L-glutamyl-tRNA(Gln) + L-glutamine + ATP + H2O = L-glutaminyl-tRNA(Gln) + L-glutamate + ADP + phosphate + H(+)</text>
        <dbReference type="Rhea" id="RHEA:17521"/>
        <dbReference type="Rhea" id="RHEA-COMP:9681"/>
        <dbReference type="Rhea" id="RHEA-COMP:9684"/>
        <dbReference type="ChEBI" id="CHEBI:15377"/>
        <dbReference type="ChEBI" id="CHEBI:15378"/>
        <dbReference type="ChEBI" id="CHEBI:29985"/>
        <dbReference type="ChEBI" id="CHEBI:30616"/>
        <dbReference type="ChEBI" id="CHEBI:43474"/>
        <dbReference type="ChEBI" id="CHEBI:58359"/>
        <dbReference type="ChEBI" id="CHEBI:78520"/>
        <dbReference type="ChEBI" id="CHEBI:78521"/>
        <dbReference type="ChEBI" id="CHEBI:456216"/>
        <dbReference type="EC" id="6.3.5.7"/>
    </reaction>
</comment>
<evidence type="ECO:0000256" key="1">
    <source>
        <dbReference type="ARBA" id="ARBA00008069"/>
    </source>
</evidence>
<evidence type="ECO:0000256" key="8">
    <source>
        <dbReference type="HAMAP-Rule" id="MF_00120"/>
    </source>
</evidence>
<dbReference type="Pfam" id="PF01425">
    <property type="entry name" value="Amidase"/>
    <property type="match status" value="1"/>
</dbReference>
<dbReference type="GO" id="GO:0030956">
    <property type="term" value="C:glutamyl-tRNA(Gln) amidotransferase complex"/>
    <property type="evidence" value="ECO:0007669"/>
    <property type="project" value="InterPro"/>
</dbReference>
<sequence length="486" mass="52188">MTIDVCAFTIAEAGRLLRAKELSSIELTRAYLDRIDAVDPKIQALMTVTGGVAFDQAKVADAILARGEGHPLTGIPIILKDVLCTKGIRTTCSSKMLQNFIPPYDAAVVERLRTLGAVIIGKSNMDEFAMGSSTENSAYFTTKNPWDTTRVPGGSSGGSAAAVAAGLAPVALGSDTGGSIRQPAAFCSVVGLKPTYGLVSRYGLIAFASSLDQIGPFTKDVADTALMLNAIAGYDPRDSTSVPQPENDYYSCLGDSVRGMRIGVPQEYLAQGVTPEVKAAVDAALKVYEDLGCSIEECSLPTTDAALAVYYIIAPSEASANLARYDGVKYGFSHKETDSMWQAMEKTRAIGFGSEVKRRIMLGTYALSAGYYDAWYVKAQKVRTVIRREFDEVFTRYDALITPTAPTVPFKIGEKAADPFSMYLSDICTIPVNIAGIPGISIQGGFHNGLPIGLQIIGKPFDEKTILTLGYAFQQVTDWHLRQPQL</sequence>